<name>A0A1M6M8S3_9FLAO</name>
<dbReference type="PANTHER" id="PTHR43280">
    <property type="entry name" value="ARAC-FAMILY TRANSCRIPTIONAL REGULATOR"/>
    <property type="match status" value="1"/>
</dbReference>
<keyword evidence="6" id="KW-1185">Reference proteome</keyword>
<evidence type="ECO:0000256" key="2">
    <source>
        <dbReference type="ARBA" id="ARBA00023125"/>
    </source>
</evidence>
<dbReference type="AlphaFoldDB" id="A0A1M6M8S3"/>
<dbReference type="GO" id="GO:0043565">
    <property type="term" value="F:sequence-specific DNA binding"/>
    <property type="evidence" value="ECO:0007669"/>
    <property type="project" value="InterPro"/>
</dbReference>
<dbReference type="SUPFAM" id="SSF46689">
    <property type="entry name" value="Homeodomain-like"/>
    <property type="match status" value="1"/>
</dbReference>
<keyword evidence="3" id="KW-0804">Transcription</keyword>
<dbReference type="Proteomes" id="UP000184543">
    <property type="component" value="Unassembled WGS sequence"/>
</dbReference>
<gene>
    <name evidence="5" type="ORF">SAMN04488513_10942</name>
</gene>
<evidence type="ECO:0000313" key="6">
    <source>
        <dbReference type="Proteomes" id="UP000184543"/>
    </source>
</evidence>
<keyword evidence="1" id="KW-0805">Transcription regulation</keyword>
<evidence type="ECO:0000259" key="4">
    <source>
        <dbReference type="PROSITE" id="PS01124"/>
    </source>
</evidence>
<organism evidence="5 6">
    <name type="scientific">Pseudozobellia thermophila</name>
    <dbReference type="NCBI Taxonomy" id="192903"/>
    <lineage>
        <taxon>Bacteria</taxon>
        <taxon>Pseudomonadati</taxon>
        <taxon>Bacteroidota</taxon>
        <taxon>Flavobacteriia</taxon>
        <taxon>Flavobacteriales</taxon>
        <taxon>Flavobacteriaceae</taxon>
        <taxon>Pseudozobellia</taxon>
    </lineage>
</organism>
<reference evidence="6" key="1">
    <citation type="submission" date="2016-11" db="EMBL/GenBank/DDBJ databases">
        <authorList>
            <person name="Varghese N."/>
            <person name="Submissions S."/>
        </authorList>
    </citation>
    <scope>NUCLEOTIDE SEQUENCE [LARGE SCALE GENOMIC DNA]</scope>
    <source>
        <strain evidence="6">DSM 19858</strain>
    </source>
</reference>
<dbReference type="Gene3D" id="1.10.10.60">
    <property type="entry name" value="Homeodomain-like"/>
    <property type="match status" value="1"/>
</dbReference>
<sequence length="196" mass="22154">MGTGLLPVPYAMKFRLDYIPKQVCQKVVSERLKEMRIAFSFNALGHLVVETEVSPALLTEINKALAPYGISLSETGKNDIVNDIKKAVEELVYSGDMRKFTTSVYLSKKLGYSYSYLSNLFSEETYTSIENFIILRKIEYAKRLIIAGDMSLTEIAFKLDYSSVAHLSGQFKKVTGLTPTAFLRILEKRNLKTKNL</sequence>
<dbReference type="PANTHER" id="PTHR43280:SF2">
    <property type="entry name" value="HTH-TYPE TRANSCRIPTIONAL REGULATOR EXSA"/>
    <property type="match status" value="1"/>
</dbReference>
<dbReference type="PROSITE" id="PS01124">
    <property type="entry name" value="HTH_ARAC_FAMILY_2"/>
    <property type="match status" value="1"/>
</dbReference>
<feature type="domain" description="HTH araC/xylS-type" evidence="4">
    <location>
        <begin position="86"/>
        <end position="185"/>
    </location>
</feature>
<evidence type="ECO:0000256" key="3">
    <source>
        <dbReference type="ARBA" id="ARBA00023163"/>
    </source>
</evidence>
<evidence type="ECO:0000256" key="1">
    <source>
        <dbReference type="ARBA" id="ARBA00023015"/>
    </source>
</evidence>
<dbReference type="InterPro" id="IPR018060">
    <property type="entry name" value="HTH_AraC"/>
</dbReference>
<dbReference type="SMART" id="SM00342">
    <property type="entry name" value="HTH_ARAC"/>
    <property type="match status" value="1"/>
</dbReference>
<keyword evidence="2" id="KW-0238">DNA-binding</keyword>
<dbReference type="GO" id="GO:0003700">
    <property type="term" value="F:DNA-binding transcription factor activity"/>
    <property type="evidence" value="ECO:0007669"/>
    <property type="project" value="InterPro"/>
</dbReference>
<proteinExistence type="predicted"/>
<protein>
    <submittedName>
        <fullName evidence="5">Transcriptional regulator, AraC family</fullName>
    </submittedName>
</protein>
<evidence type="ECO:0000313" key="5">
    <source>
        <dbReference type="EMBL" id="SHJ79814.1"/>
    </source>
</evidence>
<dbReference type="STRING" id="192903.SAMN04488513_10942"/>
<dbReference type="EMBL" id="FQYU01000009">
    <property type="protein sequence ID" value="SHJ79814.1"/>
    <property type="molecule type" value="Genomic_DNA"/>
</dbReference>
<accession>A0A1M6M8S3</accession>
<dbReference type="InterPro" id="IPR009057">
    <property type="entry name" value="Homeodomain-like_sf"/>
</dbReference>
<dbReference type="Pfam" id="PF12833">
    <property type="entry name" value="HTH_18"/>
    <property type="match status" value="1"/>
</dbReference>